<dbReference type="AlphaFoldDB" id="A0AAU9ICY7"/>
<comment type="caution">
    <text evidence="2">The sequence shown here is derived from an EMBL/GenBank/DDBJ whole genome shotgun (WGS) entry which is preliminary data.</text>
</comment>
<dbReference type="Gene3D" id="3.30.530.20">
    <property type="match status" value="1"/>
</dbReference>
<dbReference type="PANTHER" id="PTHR19308:SF56">
    <property type="entry name" value="START DOMAIN-CONTAINING PROTEIN"/>
    <property type="match status" value="1"/>
</dbReference>
<evidence type="ECO:0000313" key="2">
    <source>
        <dbReference type="EMBL" id="CAG9312301.1"/>
    </source>
</evidence>
<dbReference type="Proteomes" id="UP001162131">
    <property type="component" value="Unassembled WGS sequence"/>
</dbReference>
<dbReference type="InterPro" id="IPR002913">
    <property type="entry name" value="START_lipid-bd_dom"/>
</dbReference>
<protein>
    <recommendedName>
        <fullName evidence="1">START domain-containing protein</fullName>
    </recommendedName>
</protein>
<dbReference type="SUPFAM" id="SSF55961">
    <property type="entry name" value="Bet v1-like"/>
    <property type="match status" value="1"/>
</dbReference>
<accession>A0AAU9ICY7</accession>
<reference evidence="2" key="1">
    <citation type="submission" date="2021-09" db="EMBL/GenBank/DDBJ databases">
        <authorList>
            <consortium name="AG Swart"/>
            <person name="Singh M."/>
            <person name="Singh A."/>
            <person name="Seah K."/>
            <person name="Emmerich C."/>
        </authorList>
    </citation>
    <scope>NUCLEOTIDE SEQUENCE</scope>
    <source>
        <strain evidence="2">ATCC30299</strain>
    </source>
</reference>
<dbReference type="GO" id="GO:0005737">
    <property type="term" value="C:cytoplasm"/>
    <property type="evidence" value="ECO:0007669"/>
    <property type="project" value="UniProtKB-ARBA"/>
</dbReference>
<dbReference type="Pfam" id="PF01852">
    <property type="entry name" value="START"/>
    <property type="match status" value="1"/>
</dbReference>
<gene>
    <name evidence="2" type="ORF">BSTOLATCC_MIC5543</name>
</gene>
<dbReference type="GO" id="GO:0008289">
    <property type="term" value="F:lipid binding"/>
    <property type="evidence" value="ECO:0007669"/>
    <property type="project" value="InterPro"/>
</dbReference>
<keyword evidence="3" id="KW-1185">Reference proteome</keyword>
<proteinExistence type="predicted"/>
<evidence type="ECO:0000259" key="1">
    <source>
        <dbReference type="PROSITE" id="PS50848"/>
    </source>
</evidence>
<dbReference type="EMBL" id="CAJZBQ010000005">
    <property type="protein sequence ID" value="CAG9312301.1"/>
    <property type="molecule type" value="Genomic_DNA"/>
</dbReference>
<evidence type="ECO:0000313" key="3">
    <source>
        <dbReference type="Proteomes" id="UP001162131"/>
    </source>
</evidence>
<feature type="domain" description="START" evidence="1">
    <location>
        <begin position="30"/>
        <end position="186"/>
    </location>
</feature>
<dbReference type="CDD" id="cd00177">
    <property type="entry name" value="START"/>
    <property type="match status" value="1"/>
</dbReference>
<dbReference type="PROSITE" id="PS50848">
    <property type="entry name" value="START"/>
    <property type="match status" value="1"/>
</dbReference>
<dbReference type="InterPro" id="IPR051213">
    <property type="entry name" value="START_lipid_transfer"/>
</dbReference>
<dbReference type="SMART" id="SM00234">
    <property type="entry name" value="START"/>
    <property type="match status" value="1"/>
</dbReference>
<organism evidence="2 3">
    <name type="scientific">Blepharisma stoltei</name>
    <dbReference type="NCBI Taxonomy" id="1481888"/>
    <lineage>
        <taxon>Eukaryota</taxon>
        <taxon>Sar</taxon>
        <taxon>Alveolata</taxon>
        <taxon>Ciliophora</taxon>
        <taxon>Postciliodesmatophora</taxon>
        <taxon>Heterotrichea</taxon>
        <taxon>Heterotrichida</taxon>
        <taxon>Blepharismidae</taxon>
        <taxon>Blepharisma</taxon>
    </lineage>
</organism>
<dbReference type="PANTHER" id="PTHR19308">
    <property type="entry name" value="PHOSPHATIDYLCHOLINE TRANSFER PROTEIN"/>
    <property type="match status" value="1"/>
</dbReference>
<dbReference type="InterPro" id="IPR023393">
    <property type="entry name" value="START-like_dom_sf"/>
</dbReference>
<name>A0AAU9ICY7_9CILI</name>
<sequence length="205" mass="23373">MDSSLLEKSNKLIEPLQHELLDLINGNREWEHLGEDNGVESDRIMTESGIQLIKAIGLINRQPQQIVDVICDYQHKSEWDDMCVESLMVQEFDPNYRVLYQRFWAPWPISHRDFVFASKVSNVGEDIIITAKSVETDLVPEKSGVVRGSINTSGFYLQKLGENLTRVTYLVSVDPKGSLPLWVVNQLGKKQCQVPYKLKVRLGDA</sequence>